<dbReference type="InterPro" id="IPR036265">
    <property type="entry name" value="HIT-like_sf"/>
</dbReference>
<feature type="non-terminal residue" evidence="5">
    <location>
        <position position="1"/>
    </location>
</feature>
<keyword evidence="6" id="KW-1185">Reference proteome</keyword>
<sequence length="560" mass="63429">DEQVEKSSVARPQRDSWMHEPSALDVEHVASRRPQEPSGPFVSAKHAHELAVPAEPQPEPPKPKVEVDYEFGDAGSSWRMTKLKAVYRTAEEAGQSVDEVALQRYGDLQHFDAAREEERELERRRRYGKGYTGATKPTGYLFRERSVSTDMNPASPVQDRAEMAAPPAASSMPQDINALNKLKAQLMKARLRKDPDLARLEEEYKRATQSIQPEVVLGVMDSCRMNRAGEVIAVSGKRGRERGLVVENEDMSVEDMLRQEKRTKGLDGEDKNFARRIAKDGKFENNLDYMDENAEALSKRVLPSNVNLRNTTVAEYQKAQRIIDSCPLCHHEDREPASARLPAATVVSLATRSYLTLPPEPEVSRGGAAIVPIEHRSSLLDCDDDEWEEMRNFMKSLTRHYEAQDMSVIFYENAAQVRRGHHAVLMAVPLPHHIADSAPAYFREAVVSAVDEFSAQHKSFIDTLALSARPGYGRMAFRKTMVSSMPYFHVWFTIDGGLGHVIDEDGRPWPRGDLFAREVIGGVLGKETDVIRKQGRWGGVSHSRIEEFRRRWKRWDWTEL</sequence>
<comment type="similarity">
    <text evidence="1">Belongs to the CWF19 family.</text>
</comment>
<dbReference type="OrthoDB" id="2113965at2759"/>
<evidence type="ECO:0000256" key="2">
    <source>
        <dbReference type="SAM" id="MobiDB-lite"/>
    </source>
</evidence>
<dbReference type="InterPro" id="IPR006767">
    <property type="entry name" value="Cwf19-like_C_dom-2"/>
</dbReference>
<feature type="domain" description="Cwf19-like protein C-terminal" evidence="3">
    <location>
        <begin position="455"/>
        <end position="558"/>
    </location>
</feature>
<evidence type="ECO:0000259" key="3">
    <source>
        <dbReference type="Pfam" id="PF04676"/>
    </source>
</evidence>
<feature type="region of interest" description="Disordered" evidence="2">
    <location>
        <begin position="1"/>
        <end position="21"/>
    </location>
</feature>
<dbReference type="AlphaFoldDB" id="A0A6A7C5R2"/>
<dbReference type="PANTHER" id="PTHR12072:SF5">
    <property type="entry name" value="CWF19-LIKE PROTEIN 2"/>
    <property type="match status" value="1"/>
</dbReference>
<dbReference type="Gene3D" id="3.30.428.10">
    <property type="entry name" value="HIT-like"/>
    <property type="match status" value="1"/>
</dbReference>
<reference evidence="5" key="1">
    <citation type="journal article" date="2020" name="Stud. Mycol.">
        <title>101 Dothideomycetes genomes: a test case for predicting lifestyles and emergence of pathogens.</title>
        <authorList>
            <person name="Haridas S."/>
            <person name="Albert R."/>
            <person name="Binder M."/>
            <person name="Bloem J."/>
            <person name="Labutti K."/>
            <person name="Salamov A."/>
            <person name="Andreopoulos B."/>
            <person name="Baker S."/>
            <person name="Barry K."/>
            <person name="Bills G."/>
            <person name="Bluhm B."/>
            <person name="Cannon C."/>
            <person name="Castanera R."/>
            <person name="Culley D."/>
            <person name="Daum C."/>
            <person name="Ezra D."/>
            <person name="Gonzalez J."/>
            <person name="Henrissat B."/>
            <person name="Kuo A."/>
            <person name="Liang C."/>
            <person name="Lipzen A."/>
            <person name="Lutzoni F."/>
            <person name="Magnuson J."/>
            <person name="Mondo S."/>
            <person name="Nolan M."/>
            <person name="Ohm R."/>
            <person name="Pangilinan J."/>
            <person name="Park H.-J."/>
            <person name="Ramirez L."/>
            <person name="Alfaro M."/>
            <person name="Sun H."/>
            <person name="Tritt A."/>
            <person name="Yoshinaga Y."/>
            <person name="Zwiers L.-H."/>
            <person name="Turgeon B."/>
            <person name="Goodwin S."/>
            <person name="Spatafora J."/>
            <person name="Crous P."/>
            <person name="Grigoriev I."/>
        </authorList>
    </citation>
    <scope>NUCLEOTIDE SEQUENCE</scope>
    <source>
        <strain evidence="5">CBS 480.64</strain>
    </source>
</reference>
<dbReference type="SUPFAM" id="SSF54197">
    <property type="entry name" value="HIT-like"/>
    <property type="match status" value="1"/>
</dbReference>
<dbReference type="InterPro" id="IPR040194">
    <property type="entry name" value="Cwf19-like"/>
</dbReference>
<accession>A0A6A7C5R2</accession>
<evidence type="ECO:0008006" key="7">
    <source>
        <dbReference type="Google" id="ProtNLM"/>
    </source>
</evidence>
<evidence type="ECO:0000259" key="4">
    <source>
        <dbReference type="Pfam" id="PF04677"/>
    </source>
</evidence>
<gene>
    <name evidence="5" type="ORF">K470DRAFT_192516</name>
</gene>
<dbReference type="GO" id="GO:0071014">
    <property type="term" value="C:post-mRNA release spliceosomal complex"/>
    <property type="evidence" value="ECO:0007669"/>
    <property type="project" value="TreeGrafter"/>
</dbReference>
<dbReference type="Pfam" id="PF04676">
    <property type="entry name" value="CwfJ_C_2"/>
    <property type="match status" value="1"/>
</dbReference>
<proteinExistence type="inferred from homology"/>
<dbReference type="GO" id="GO:0000398">
    <property type="term" value="P:mRNA splicing, via spliceosome"/>
    <property type="evidence" value="ECO:0007669"/>
    <property type="project" value="TreeGrafter"/>
</dbReference>
<evidence type="ECO:0000313" key="5">
    <source>
        <dbReference type="EMBL" id="KAF2862841.1"/>
    </source>
</evidence>
<dbReference type="PANTHER" id="PTHR12072">
    <property type="entry name" value="CWF19, CELL CYCLE CONTROL PROTEIN"/>
    <property type="match status" value="1"/>
</dbReference>
<evidence type="ECO:0000313" key="6">
    <source>
        <dbReference type="Proteomes" id="UP000799421"/>
    </source>
</evidence>
<dbReference type="EMBL" id="MU005964">
    <property type="protein sequence ID" value="KAF2862841.1"/>
    <property type="molecule type" value="Genomic_DNA"/>
</dbReference>
<dbReference type="Proteomes" id="UP000799421">
    <property type="component" value="Unassembled WGS sequence"/>
</dbReference>
<protein>
    <recommendedName>
        <fullName evidence="7">Cell cycle control protein cwf19</fullName>
    </recommendedName>
</protein>
<name>A0A6A7C5R2_9PEZI</name>
<evidence type="ECO:0000256" key="1">
    <source>
        <dbReference type="ARBA" id="ARBA00006795"/>
    </source>
</evidence>
<dbReference type="Pfam" id="PF04677">
    <property type="entry name" value="CwfJ_C_1"/>
    <property type="match status" value="1"/>
</dbReference>
<feature type="non-terminal residue" evidence="5">
    <location>
        <position position="560"/>
    </location>
</feature>
<dbReference type="InterPro" id="IPR006768">
    <property type="entry name" value="Cwf19-like_C_dom-1"/>
</dbReference>
<organism evidence="5 6">
    <name type="scientific">Piedraia hortae CBS 480.64</name>
    <dbReference type="NCBI Taxonomy" id="1314780"/>
    <lineage>
        <taxon>Eukaryota</taxon>
        <taxon>Fungi</taxon>
        <taxon>Dikarya</taxon>
        <taxon>Ascomycota</taxon>
        <taxon>Pezizomycotina</taxon>
        <taxon>Dothideomycetes</taxon>
        <taxon>Dothideomycetidae</taxon>
        <taxon>Capnodiales</taxon>
        <taxon>Piedraiaceae</taxon>
        <taxon>Piedraia</taxon>
    </lineage>
</organism>
<feature type="domain" description="Cwf19-like C-terminal" evidence="4">
    <location>
        <begin position="317"/>
        <end position="443"/>
    </location>
</feature>